<sequence length="122" mass="13019">MMADWTVQLYAGVSGGDKDTCQGDSGGLLMIFSSNSRWMLIGVTSSGIGCALTEYSGIYTRVAAYNSSINSNTNGSISSFHLSQSSSAFSTDDATLTNSSTTETHLCMRTLVKLLFMVLFLL</sequence>
<accession>A0A820UIS1</accession>
<dbReference type="InterPro" id="IPR043504">
    <property type="entry name" value="Peptidase_S1_PA_chymotrypsin"/>
</dbReference>
<keyword evidence="5" id="KW-0325">Glycoprotein</keyword>
<evidence type="ECO:0000313" key="7">
    <source>
        <dbReference type="EMBL" id="CAF4483765.1"/>
    </source>
</evidence>
<evidence type="ECO:0000256" key="2">
    <source>
        <dbReference type="ARBA" id="ARBA00022525"/>
    </source>
</evidence>
<gene>
    <name evidence="7" type="ORF">TSG867_LOCUS19742</name>
</gene>
<dbReference type="Gene3D" id="2.40.10.10">
    <property type="entry name" value="Trypsin-like serine proteases"/>
    <property type="match status" value="1"/>
</dbReference>
<dbReference type="EMBL" id="CAJOBQ010001399">
    <property type="protein sequence ID" value="CAF4483765.1"/>
    <property type="molecule type" value="Genomic_DNA"/>
</dbReference>
<proteinExistence type="predicted"/>
<dbReference type="FunFam" id="2.40.10.10:FF:000054">
    <property type="entry name" value="Complement C1r subcomponent"/>
    <property type="match status" value="1"/>
</dbReference>
<dbReference type="Pfam" id="PF00089">
    <property type="entry name" value="Trypsin"/>
    <property type="match status" value="1"/>
</dbReference>
<dbReference type="GO" id="GO:0005576">
    <property type="term" value="C:extracellular region"/>
    <property type="evidence" value="ECO:0007669"/>
    <property type="project" value="UniProtKB-SubCell"/>
</dbReference>
<evidence type="ECO:0000256" key="1">
    <source>
        <dbReference type="ARBA" id="ARBA00004613"/>
    </source>
</evidence>
<dbReference type="SUPFAM" id="SSF50494">
    <property type="entry name" value="Trypsin-like serine proteases"/>
    <property type="match status" value="1"/>
</dbReference>
<dbReference type="PROSITE" id="PS50240">
    <property type="entry name" value="TRYPSIN_DOM"/>
    <property type="match status" value="1"/>
</dbReference>
<organism evidence="7 8">
    <name type="scientific">Rotaria socialis</name>
    <dbReference type="NCBI Taxonomy" id="392032"/>
    <lineage>
        <taxon>Eukaryota</taxon>
        <taxon>Metazoa</taxon>
        <taxon>Spiralia</taxon>
        <taxon>Gnathifera</taxon>
        <taxon>Rotifera</taxon>
        <taxon>Eurotatoria</taxon>
        <taxon>Bdelloidea</taxon>
        <taxon>Philodinida</taxon>
        <taxon>Philodinidae</taxon>
        <taxon>Rotaria</taxon>
    </lineage>
</organism>
<dbReference type="PANTHER" id="PTHR24253:SF103">
    <property type="entry name" value="TRANSMEMBRANE PROTEASE SERINE 7"/>
    <property type="match status" value="1"/>
</dbReference>
<dbReference type="InterPro" id="IPR001254">
    <property type="entry name" value="Trypsin_dom"/>
</dbReference>
<dbReference type="AlphaFoldDB" id="A0A820UIS1"/>
<dbReference type="Proteomes" id="UP000663862">
    <property type="component" value="Unassembled WGS sequence"/>
</dbReference>
<dbReference type="PANTHER" id="PTHR24253">
    <property type="entry name" value="TRANSMEMBRANE PROTEASE SERINE"/>
    <property type="match status" value="1"/>
</dbReference>
<dbReference type="GO" id="GO:0004252">
    <property type="term" value="F:serine-type endopeptidase activity"/>
    <property type="evidence" value="ECO:0007669"/>
    <property type="project" value="InterPro"/>
</dbReference>
<dbReference type="GO" id="GO:0006508">
    <property type="term" value="P:proteolysis"/>
    <property type="evidence" value="ECO:0007669"/>
    <property type="project" value="InterPro"/>
</dbReference>
<evidence type="ECO:0000256" key="4">
    <source>
        <dbReference type="ARBA" id="ARBA00023157"/>
    </source>
</evidence>
<keyword evidence="2" id="KW-0964">Secreted</keyword>
<protein>
    <recommendedName>
        <fullName evidence="6">Peptidase S1 domain-containing protein</fullName>
    </recommendedName>
</protein>
<evidence type="ECO:0000313" key="8">
    <source>
        <dbReference type="Proteomes" id="UP000663862"/>
    </source>
</evidence>
<name>A0A820UIS1_9BILA</name>
<evidence type="ECO:0000256" key="5">
    <source>
        <dbReference type="ARBA" id="ARBA00023180"/>
    </source>
</evidence>
<evidence type="ECO:0000259" key="6">
    <source>
        <dbReference type="PROSITE" id="PS50240"/>
    </source>
</evidence>
<reference evidence="7" key="1">
    <citation type="submission" date="2021-02" db="EMBL/GenBank/DDBJ databases">
        <authorList>
            <person name="Nowell W R."/>
        </authorList>
    </citation>
    <scope>NUCLEOTIDE SEQUENCE</scope>
</reference>
<comment type="subcellular location">
    <subcellularLocation>
        <location evidence="1">Secreted</location>
    </subcellularLocation>
</comment>
<keyword evidence="4" id="KW-1015">Disulfide bond</keyword>
<evidence type="ECO:0000256" key="3">
    <source>
        <dbReference type="ARBA" id="ARBA00022729"/>
    </source>
</evidence>
<feature type="domain" description="Peptidase S1" evidence="6">
    <location>
        <begin position="1"/>
        <end position="74"/>
    </location>
</feature>
<keyword evidence="3" id="KW-0732">Signal</keyword>
<dbReference type="InterPro" id="IPR009003">
    <property type="entry name" value="Peptidase_S1_PA"/>
</dbReference>
<comment type="caution">
    <text evidence="7">The sequence shown here is derived from an EMBL/GenBank/DDBJ whole genome shotgun (WGS) entry which is preliminary data.</text>
</comment>